<evidence type="ECO:0000256" key="1">
    <source>
        <dbReference type="SAM" id="MobiDB-lite"/>
    </source>
</evidence>
<feature type="region of interest" description="Disordered" evidence="1">
    <location>
        <begin position="1"/>
        <end position="29"/>
    </location>
</feature>
<evidence type="ECO:0000313" key="2">
    <source>
        <dbReference type="EMBL" id="MBX60316.1"/>
    </source>
</evidence>
<sequence>MLCQKKASEFEKSEQYTPKAKRGRGERDFRRKREKRQMYLPFLSNDFLFYLTFCF</sequence>
<protein>
    <submittedName>
        <fullName evidence="2">Uncharacterized protein</fullName>
    </submittedName>
</protein>
<dbReference type="AlphaFoldDB" id="A0A2P2Q010"/>
<feature type="compositionally biased region" description="Basic and acidic residues" evidence="1">
    <location>
        <begin position="1"/>
        <end position="14"/>
    </location>
</feature>
<accession>A0A2P2Q010</accession>
<reference evidence="2" key="1">
    <citation type="submission" date="2018-02" db="EMBL/GenBank/DDBJ databases">
        <title>Rhizophora mucronata_Transcriptome.</title>
        <authorList>
            <person name="Meera S.P."/>
            <person name="Sreeshan A."/>
            <person name="Augustine A."/>
        </authorList>
    </citation>
    <scope>NUCLEOTIDE SEQUENCE</scope>
    <source>
        <tissue evidence="2">Leaf</tissue>
    </source>
</reference>
<name>A0A2P2Q010_RHIMU</name>
<dbReference type="EMBL" id="GGEC01079832">
    <property type="protein sequence ID" value="MBX60316.1"/>
    <property type="molecule type" value="Transcribed_RNA"/>
</dbReference>
<organism evidence="2">
    <name type="scientific">Rhizophora mucronata</name>
    <name type="common">Asiatic mangrove</name>
    <dbReference type="NCBI Taxonomy" id="61149"/>
    <lineage>
        <taxon>Eukaryota</taxon>
        <taxon>Viridiplantae</taxon>
        <taxon>Streptophyta</taxon>
        <taxon>Embryophyta</taxon>
        <taxon>Tracheophyta</taxon>
        <taxon>Spermatophyta</taxon>
        <taxon>Magnoliopsida</taxon>
        <taxon>eudicotyledons</taxon>
        <taxon>Gunneridae</taxon>
        <taxon>Pentapetalae</taxon>
        <taxon>rosids</taxon>
        <taxon>fabids</taxon>
        <taxon>Malpighiales</taxon>
        <taxon>Rhizophoraceae</taxon>
        <taxon>Rhizophora</taxon>
    </lineage>
</organism>
<proteinExistence type="predicted"/>